<name>A0A0E9WSD8_ANGAN</name>
<protein>
    <submittedName>
        <fullName evidence="1">Uncharacterized protein</fullName>
    </submittedName>
</protein>
<proteinExistence type="predicted"/>
<reference evidence="1" key="1">
    <citation type="submission" date="2014-11" db="EMBL/GenBank/DDBJ databases">
        <authorList>
            <person name="Amaro Gonzalez C."/>
        </authorList>
    </citation>
    <scope>NUCLEOTIDE SEQUENCE</scope>
</reference>
<accession>A0A0E9WSD8</accession>
<evidence type="ECO:0000313" key="1">
    <source>
        <dbReference type="EMBL" id="JAH92465.1"/>
    </source>
</evidence>
<dbReference type="AlphaFoldDB" id="A0A0E9WSD8"/>
<dbReference type="EMBL" id="GBXM01016112">
    <property type="protein sequence ID" value="JAH92465.1"/>
    <property type="molecule type" value="Transcribed_RNA"/>
</dbReference>
<reference evidence="1" key="2">
    <citation type="journal article" date="2015" name="Fish Shellfish Immunol.">
        <title>Early steps in the European eel (Anguilla anguilla)-Vibrio vulnificus interaction in the gills: Role of the RtxA13 toxin.</title>
        <authorList>
            <person name="Callol A."/>
            <person name="Pajuelo D."/>
            <person name="Ebbesson L."/>
            <person name="Teles M."/>
            <person name="MacKenzie S."/>
            <person name="Amaro C."/>
        </authorList>
    </citation>
    <scope>NUCLEOTIDE SEQUENCE</scope>
</reference>
<sequence length="53" mass="6029">MLTQVLKHNCILSGSNIYSLILKMVNFLSHKHFCHLHLHGLETPLDILTHPGL</sequence>
<organism evidence="1">
    <name type="scientific">Anguilla anguilla</name>
    <name type="common">European freshwater eel</name>
    <name type="synonym">Muraena anguilla</name>
    <dbReference type="NCBI Taxonomy" id="7936"/>
    <lineage>
        <taxon>Eukaryota</taxon>
        <taxon>Metazoa</taxon>
        <taxon>Chordata</taxon>
        <taxon>Craniata</taxon>
        <taxon>Vertebrata</taxon>
        <taxon>Euteleostomi</taxon>
        <taxon>Actinopterygii</taxon>
        <taxon>Neopterygii</taxon>
        <taxon>Teleostei</taxon>
        <taxon>Anguilliformes</taxon>
        <taxon>Anguillidae</taxon>
        <taxon>Anguilla</taxon>
    </lineage>
</organism>